<reference evidence="5" key="2">
    <citation type="journal article" date="2024" name="Plant">
        <title>Genomic evolution and insights into agronomic trait innovations of Sesamum species.</title>
        <authorList>
            <person name="Miao H."/>
            <person name="Wang L."/>
            <person name="Qu L."/>
            <person name="Liu H."/>
            <person name="Sun Y."/>
            <person name="Le M."/>
            <person name="Wang Q."/>
            <person name="Wei S."/>
            <person name="Zheng Y."/>
            <person name="Lin W."/>
            <person name="Duan Y."/>
            <person name="Cao H."/>
            <person name="Xiong S."/>
            <person name="Wang X."/>
            <person name="Wei L."/>
            <person name="Li C."/>
            <person name="Ma Q."/>
            <person name="Ju M."/>
            <person name="Zhao R."/>
            <person name="Li G."/>
            <person name="Mu C."/>
            <person name="Tian Q."/>
            <person name="Mei H."/>
            <person name="Zhang T."/>
            <person name="Gao T."/>
            <person name="Zhang H."/>
        </authorList>
    </citation>
    <scope>NUCLEOTIDE SEQUENCE</scope>
    <source>
        <strain evidence="5">3651</strain>
    </source>
</reference>
<dbReference type="GO" id="GO:0033554">
    <property type="term" value="P:cellular response to stress"/>
    <property type="evidence" value="ECO:0007669"/>
    <property type="project" value="TreeGrafter"/>
</dbReference>
<gene>
    <name evidence="5" type="ORF">Salat_2433800</name>
</gene>
<evidence type="ECO:0000313" key="6">
    <source>
        <dbReference type="Proteomes" id="UP001293254"/>
    </source>
</evidence>
<proteinExistence type="inferred from homology"/>
<evidence type="ECO:0000256" key="1">
    <source>
        <dbReference type="ARBA" id="ARBA00009796"/>
    </source>
</evidence>
<dbReference type="GO" id="GO:0042744">
    <property type="term" value="P:hydrogen peroxide catabolic process"/>
    <property type="evidence" value="ECO:0007669"/>
    <property type="project" value="TreeGrafter"/>
</dbReference>
<comment type="similarity">
    <text evidence="1">Belongs to the peroxiredoxin family. AhpC/Prx1 subfamily.</text>
</comment>
<dbReference type="GO" id="GO:0045454">
    <property type="term" value="P:cell redox homeostasis"/>
    <property type="evidence" value="ECO:0007669"/>
    <property type="project" value="TreeGrafter"/>
</dbReference>
<dbReference type="GO" id="GO:0005829">
    <property type="term" value="C:cytosol"/>
    <property type="evidence" value="ECO:0007669"/>
    <property type="project" value="TreeGrafter"/>
</dbReference>
<feature type="domain" description="Alkyl hydroperoxide reductase subunit C/ Thiol specific antioxidant" evidence="4">
    <location>
        <begin position="91"/>
        <end position="132"/>
    </location>
</feature>
<dbReference type="InterPro" id="IPR000866">
    <property type="entry name" value="AhpC/TSA"/>
</dbReference>
<name>A0AAE1XZ97_9LAMI</name>
<protein>
    <submittedName>
        <fullName evidence="5">2-Cys peroxiredoxin BAS1-like, chloroplastic</fullName>
    </submittedName>
</protein>
<sequence>MVEFVVECAEDGQLMAANVTVPDGFVLCGSELLSRKGEAHLGDSWKLWIQNMLICCLRVDPDLNLWWWKTSLAREETAKRKAAKEVIKSLIAQVELSEYIGKKYVIPFFSPVHFTLVCPTEIIAFSDRYDEF</sequence>
<dbReference type="SUPFAM" id="SSF52833">
    <property type="entry name" value="Thioredoxin-like"/>
    <property type="match status" value="1"/>
</dbReference>
<dbReference type="AlphaFoldDB" id="A0AAE1XZ97"/>
<accession>A0AAE1XZ97</accession>
<dbReference type="PANTHER" id="PTHR10681">
    <property type="entry name" value="THIOREDOXIN PEROXIDASE"/>
    <property type="match status" value="1"/>
</dbReference>
<organism evidence="5 6">
    <name type="scientific">Sesamum alatum</name>
    <dbReference type="NCBI Taxonomy" id="300844"/>
    <lineage>
        <taxon>Eukaryota</taxon>
        <taxon>Viridiplantae</taxon>
        <taxon>Streptophyta</taxon>
        <taxon>Embryophyta</taxon>
        <taxon>Tracheophyta</taxon>
        <taxon>Spermatophyta</taxon>
        <taxon>Magnoliopsida</taxon>
        <taxon>eudicotyledons</taxon>
        <taxon>Gunneridae</taxon>
        <taxon>Pentapetalae</taxon>
        <taxon>asterids</taxon>
        <taxon>lamiids</taxon>
        <taxon>Lamiales</taxon>
        <taxon>Pedaliaceae</taxon>
        <taxon>Sesamum</taxon>
    </lineage>
</organism>
<dbReference type="InterPro" id="IPR050217">
    <property type="entry name" value="Peroxiredoxin"/>
</dbReference>
<evidence type="ECO:0000313" key="5">
    <source>
        <dbReference type="EMBL" id="KAK4420208.1"/>
    </source>
</evidence>
<evidence type="ECO:0000259" key="4">
    <source>
        <dbReference type="Pfam" id="PF00578"/>
    </source>
</evidence>
<dbReference type="PANTHER" id="PTHR10681:SF128">
    <property type="entry name" value="THIOREDOXIN-DEPENDENT PEROXIDE REDUCTASE, MITOCHONDRIAL"/>
    <property type="match status" value="1"/>
</dbReference>
<dbReference type="InterPro" id="IPR036249">
    <property type="entry name" value="Thioredoxin-like_sf"/>
</dbReference>
<dbReference type="GO" id="GO:0008379">
    <property type="term" value="F:thioredoxin peroxidase activity"/>
    <property type="evidence" value="ECO:0007669"/>
    <property type="project" value="TreeGrafter"/>
</dbReference>
<dbReference type="GO" id="GO:0006979">
    <property type="term" value="P:response to oxidative stress"/>
    <property type="evidence" value="ECO:0007669"/>
    <property type="project" value="TreeGrafter"/>
</dbReference>
<dbReference type="Pfam" id="PF00578">
    <property type="entry name" value="AhpC-TSA"/>
    <property type="match status" value="1"/>
</dbReference>
<comment type="function">
    <text evidence="3">Thiol-specific peroxidase that catalyzes the reduction of hydrogen peroxide and organic hydroperoxides to water and alcohols, respectively. Plays a role in cell protection against oxidative stress by detoxifying peroxides. May be an antioxidant enzyme particularly in the developing shoot and photosynthesizing leaf.</text>
</comment>
<dbReference type="EMBL" id="JACGWO010000009">
    <property type="protein sequence ID" value="KAK4420208.1"/>
    <property type="molecule type" value="Genomic_DNA"/>
</dbReference>
<keyword evidence="2" id="KW-0560">Oxidoreductase</keyword>
<reference evidence="5" key="1">
    <citation type="submission" date="2020-06" db="EMBL/GenBank/DDBJ databases">
        <authorList>
            <person name="Li T."/>
            <person name="Hu X."/>
            <person name="Zhang T."/>
            <person name="Song X."/>
            <person name="Zhang H."/>
            <person name="Dai N."/>
            <person name="Sheng W."/>
            <person name="Hou X."/>
            <person name="Wei L."/>
        </authorList>
    </citation>
    <scope>NUCLEOTIDE SEQUENCE</scope>
    <source>
        <strain evidence="5">3651</strain>
        <tissue evidence="5">Leaf</tissue>
    </source>
</reference>
<dbReference type="Gene3D" id="3.40.30.10">
    <property type="entry name" value="Glutaredoxin"/>
    <property type="match status" value="1"/>
</dbReference>
<comment type="caution">
    <text evidence="5">The sequence shown here is derived from an EMBL/GenBank/DDBJ whole genome shotgun (WGS) entry which is preliminary data.</text>
</comment>
<dbReference type="Proteomes" id="UP001293254">
    <property type="component" value="Unassembled WGS sequence"/>
</dbReference>
<keyword evidence="6" id="KW-1185">Reference proteome</keyword>
<evidence type="ECO:0000256" key="3">
    <source>
        <dbReference type="ARBA" id="ARBA00045169"/>
    </source>
</evidence>
<evidence type="ECO:0000256" key="2">
    <source>
        <dbReference type="ARBA" id="ARBA00023002"/>
    </source>
</evidence>